<dbReference type="InterPro" id="IPR025714">
    <property type="entry name" value="Methyltranfer_dom"/>
</dbReference>
<dbReference type="RefSeq" id="XP_007721529.1">
    <property type="nucleotide sequence ID" value="XM_007723339.1"/>
</dbReference>
<sequence length="289" mass="32769">MDEKLDILNQLRVRRWAHPLLELFLSKFDLSQMQGIRGSLRRAYAEKYFFWVRPTVVEHSRRLAIGIDININNIRLAKFNASRTNLRNLAYAITNFTLVDELRDAIRQASQELIVSSVDSFDVIFKSSSLATVPANQHVTLLRDLRSLIKPGGKLVFDFWSPNVDIRTIEVNFAILPTVISHNLQFERTGTALRKYVGSRDIYLKARTAVRALAPEAGWEQSPSTTVHPNWQNGGYEGITAQVRVIADLLAAERSKPRPRLMEFENARMELFTQPHVTSELGLGLGLGA</sequence>
<reference evidence="2 3" key="1">
    <citation type="submission" date="2013-03" db="EMBL/GenBank/DDBJ databases">
        <title>The Genome Sequence of Capronia coronata CBS 617.96.</title>
        <authorList>
            <consortium name="The Broad Institute Genomics Platform"/>
            <person name="Cuomo C."/>
            <person name="de Hoog S."/>
            <person name="Gorbushina A."/>
            <person name="Walker B."/>
            <person name="Young S.K."/>
            <person name="Zeng Q."/>
            <person name="Gargeya S."/>
            <person name="Fitzgerald M."/>
            <person name="Haas B."/>
            <person name="Abouelleil A."/>
            <person name="Allen A.W."/>
            <person name="Alvarado L."/>
            <person name="Arachchi H.M."/>
            <person name="Berlin A.M."/>
            <person name="Chapman S.B."/>
            <person name="Gainer-Dewar J."/>
            <person name="Goldberg J."/>
            <person name="Griggs A."/>
            <person name="Gujja S."/>
            <person name="Hansen M."/>
            <person name="Howarth C."/>
            <person name="Imamovic A."/>
            <person name="Ireland A."/>
            <person name="Larimer J."/>
            <person name="McCowan C."/>
            <person name="Murphy C."/>
            <person name="Pearson M."/>
            <person name="Poon T.W."/>
            <person name="Priest M."/>
            <person name="Roberts A."/>
            <person name="Saif S."/>
            <person name="Shea T."/>
            <person name="Sisk P."/>
            <person name="Sykes S."/>
            <person name="Wortman J."/>
            <person name="Nusbaum C."/>
            <person name="Birren B."/>
        </authorList>
    </citation>
    <scope>NUCLEOTIDE SEQUENCE [LARGE SCALE GENOMIC DNA]</scope>
    <source>
        <strain evidence="2 3">CBS 617.96</strain>
    </source>
</reference>
<evidence type="ECO:0000313" key="2">
    <source>
        <dbReference type="EMBL" id="EXJ94035.1"/>
    </source>
</evidence>
<keyword evidence="3" id="KW-1185">Reference proteome</keyword>
<dbReference type="Gene3D" id="3.40.50.150">
    <property type="entry name" value="Vaccinia Virus protein VP39"/>
    <property type="match status" value="1"/>
</dbReference>
<dbReference type="SUPFAM" id="SSF53335">
    <property type="entry name" value="S-adenosyl-L-methionine-dependent methyltransferases"/>
    <property type="match status" value="1"/>
</dbReference>
<feature type="domain" description="Methyltransferase" evidence="1">
    <location>
        <begin position="64"/>
        <end position="158"/>
    </location>
</feature>
<dbReference type="AlphaFoldDB" id="W9YWI0"/>
<comment type="caution">
    <text evidence="2">The sequence shown here is derived from an EMBL/GenBank/DDBJ whole genome shotgun (WGS) entry which is preliminary data.</text>
</comment>
<evidence type="ECO:0000259" key="1">
    <source>
        <dbReference type="Pfam" id="PF13847"/>
    </source>
</evidence>
<dbReference type="Proteomes" id="UP000019484">
    <property type="component" value="Unassembled WGS sequence"/>
</dbReference>
<name>W9YWI0_9EURO</name>
<dbReference type="GeneID" id="19157328"/>
<dbReference type="EMBL" id="AMWN01000002">
    <property type="protein sequence ID" value="EXJ94035.1"/>
    <property type="molecule type" value="Genomic_DNA"/>
</dbReference>
<dbReference type="OrthoDB" id="4166773at2759"/>
<accession>W9YWI0</accession>
<protein>
    <recommendedName>
        <fullName evidence="1">Methyltransferase domain-containing protein</fullName>
    </recommendedName>
</protein>
<dbReference type="Pfam" id="PF13847">
    <property type="entry name" value="Methyltransf_31"/>
    <property type="match status" value="1"/>
</dbReference>
<proteinExistence type="predicted"/>
<organism evidence="2 3">
    <name type="scientific">Capronia coronata CBS 617.96</name>
    <dbReference type="NCBI Taxonomy" id="1182541"/>
    <lineage>
        <taxon>Eukaryota</taxon>
        <taxon>Fungi</taxon>
        <taxon>Dikarya</taxon>
        <taxon>Ascomycota</taxon>
        <taxon>Pezizomycotina</taxon>
        <taxon>Eurotiomycetes</taxon>
        <taxon>Chaetothyriomycetidae</taxon>
        <taxon>Chaetothyriales</taxon>
        <taxon>Herpotrichiellaceae</taxon>
        <taxon>Capronia</taxon>
    </lineage>
</organism>
<dbReference type="InterPro" id="IPR029063">
    <property type="entry name" value="SAM-dependent_MTases_sf"/>
</dbReference>
<dbReference type="HOGENOM" id="CLU_963109_0_0_1"/>
<gene>
    <name evidence="2" type="ORF">A1O1_02428</name>
</gene>
<evidence type="ECO:0000313" key="3">
    <source>
        <dbReference type="Proteomes" id="UP000019484"/>
    </source>
</evidence>